<dbReference type="OrthoDB" id="7866512at2"/>
<proteinExistence type="predicted"/>
<accession>A0A1G7V0V8</accession>
<dbReference type="RefSeq" id="WP_074647541.1">
    <property type="nucleotide sequence ID" value="NZ_FNBL01000032.1"/>
</dbReference>
<protein>
    <submittedName>
        <fullName evidence="1">Uncharacterized protein</fullName>
    </submittedName>
</protein>
<gene>
    <name evidence="1" type="ORF">SAMN04488117_1327</name>
</gene>
<dbReference type="EMBL" id="FNBL01000032">
    <property type="protein sequence ID" value="SDG53131.1"/>
    <property type="molecule type" value="Genomic_DNA"/>
</dbReference>
<sequence length="65" mass="7374">MLDRLYLLAYLRGYAGRTFPRPIRRLVAGSALHRAWLLGHLGFFEQEGTRYGPAHPYEIPAVSSS</sequence>
<dbReference type="AlphaFoldDB" id="A0A1G7V0V8"/>
<reference evidence="1 2" key="1">
    <citation type="submission" date="2016-10" db="EMBL/GenBank/DDBJ databases">
        <authorList>
            <person name="de Groot N.N."/>
        </authorList>
    </citation>
    <scope>NUCLEOTIDE SEQUENCE [LARGE SCALE GENOMIC DNA]</scope>
    <source>
        <strain evidence="1 2">DSM 27375</strain>
    </source>
</reference>
<dbReference type="Proteomes" id="UP000182284">
    <property type="component" value="Unassembled WGS sequence"/>
</dbReference>
<organism evidence="1 2">
    <name type="scientific">Celeribacter baekdonensis</name>
    <dbReference type="NCBI Taxonomy" id="875171"/>
    <lineage>
        <taxon>Bacteria</taxon>
        <taxon>Pseudomonadati</taxon>
        <taxon>Pseudomonadota</taxon>
        <taxon>Alphaproteobacteria</taxon>
        <taxon>Rhodobacterales</taxon>
        <taxon>Roseobacteraceae</taxon>
        <taxon>Celeribacter</taxon>
    </lineage>
</organism>
<name>A0A1G7V0V8_9RHOB</name>
<evidence type="ECO:0000313" key="1">
    <source>
        <dbReference type="EMBL" id="SDG53131.1"/>
    </source>
</evidence>
<evidence type="ECO:0000313" key="2">
    <source>
        <dbReference type="Proteomes" id="UP000182284"/>
    </source>
</evidence>